<dbReference type="InterPro" id="IPR038870">
    <property type="entry name" value="UBAP1"/>
</dbReference>
<dbReference type="PANTHER" id="PTHR15960:SF5">
    <property type="entry name" value="LD44032P"/>
    <property type="match status" value="1"/>
</dbReference>
<name>A0A915KG61_ROMCU</name>
<reference evidence="2" key="1">
    <citation type="submission" date="2022-11" db="UniProtKB">
        <authorList>
            <consortium name="WormBaseParasite"/>
        </authorList>
    </citation>
    <scope>IDENTIFICATION</scope>
</reference>
<keyword evidence="1" id="KW-1185">Reference proteome</keyword>
<dbReference type="Proteomes" id="UP000887565">
    <property type="component" value="Unplaced"/>
</dbReference>
<dbReference type="AlphaFoldDB" id="A0A915KG61"/>
<accession>A0A915KG61</accession>
<dbReference type="GO" id="GO:0043130">
    <property type="term" value="F:ubiquitin binding"/>
    <property type="evidence" value="ECO:0007669"/>
    <property type="project" value="InterPro"/>
</dbReference>
<dbReference type="PANTHER" id="PTHR15960">
    <property type="entry name" value="LD44032P"/>
    <property type="match status" value="1"/>
</dbReference>
<dbReference type="WBParaSite" id="nRc.2.0.1.t36951-RA">
    <property type="protein sequence ID" value="nRc.2.0.1.t36951-RA"/>
    <property type="gene ID" value="nRc.2.0.1.g36951"/>
</dbReference>
<organism evidence="1 2">
    <name type="scientific">Romanomermis culicivorax</name>
    <name type="common">Nematode worm</name>
    <dbReference type="NCBI Taxonomy" id="13658"/>
    <lineage>
        <taxon>Eukaryota</taxon>
        <taxon>Metazoa</taxon>
        <taxon>Ecdysozoa</taxon>
        <taxon>Nematoda</taxon>
        <taxon>Enoplea</taxon>
        <taxon>Dorylaimia</taxon>
        <taxon>Mermithida</taxon>
        <taxon>Mermithoidea</taxon>
        <taxon>Mermithidae</taxon>
        <taxon>Romanomermis</taxon>
    </lineage>
</organism>
<evidence type="ECO:0000313" key="2">
    <source>
        <dbReference type="WBParaSite" id="nRc.2.0.1.t36951-RA"/>
    </source>
</evidence>
<dbReference type="GO" id="GO:0043162">
    <property type="term" value="P:ubiquitin-dependent protein catabolic process via the multivesicular body sorting pathway"/>
    <property type="evidence" value="ECO:0007669"/>
    <property type="project" value="InterPro"/>
</dbReference>
<proteinExistence type="predicted"/>
<evidence type="ECO:0000313" key="1">
    <source>
        <dbReference type="Proteomes" id="UP000887565"/>
    </source>
</evidence>
<protein>
    <submittedName>
        <fullName evidence="2">Uncharacterized protein</fullName>
    </submittedName>
</protein>
<sequence length="228" mass="25551">MSRASLSDIEFSRNLPMRLNEKFYPLPKYNVVSPLVAPILFPESLLDDDISFDAEKRAIDQFFDAQQQKLREKEKISKIFGQQPSTSNETILKSVVINDNTAAAVSRRVFDPSAKRLFVTKGAESPLNNILQPTPVVAQNFSGNFNHSNNKSSSNNNANFGKPCTATLKKSKSTALVKLEDFELNQSSPFDTMELKTLNVFEELKQILSVSSSPTTEQKVESDRQRIT</sequence>
<dbReference type="GO" id="GO:0000813">
    <property type="term" value="C:ESCRT I complex"/>
    <property type="evidence" value="ECO:0007669"/>
    <property type="project" value="InterPro"/>
</dbReference>